<organism evidence="2 3">
    <name type="scientific">Oopsacas minuta</name>
    <dbReference type="NCBI Taxonomy" id="111878"/>
    <lineage>
        <taxon>Eukaryota</taxon>
        <taxon>Metazoa</taxon>
        <taxon>Porifera</taxon>
        <taxon>Hexactinellida</taxon>
        <taxon>Hexasterophora</taxon>
        <taxon>Lyssacinosida</taxon>
        <taxon>Leucopsacidae</taxon>
        <taxon>Oopsacas</taxon>
    </lineage>
</organism>
<name>A0AAV7JE05_9METZ</name>
<accession>A0AAV7JE05</accession>
<reference evidence="2 3" key="1">
    <citation type="journal article" date="2023" name="BMC Biol.">
        <title>The compact genome of the sponge Oopsacas minuta (Hexactinellida) is lacking key metazoan core genes.</title>
        <authorList>
            <person name="Santini S."/>
            <person name="Schenkelaars Q."/>
            <person name="Jourda C."/>
            <person name="Duchesne M."/>
            <person name="Belahbib H."/>
            <person name="Rocher C."/>
            <person name="Selva M."/>
            <person name="Riesgo A."/>
            <person name="Vervoort M."/>
            <person name="Leys S.P."/>
            <person name="Kodjabachian L."/>
            <person name="Le Bivic A."/>
            <person name="Borchiellini C."/>
            <person name="Claverie J.M."/>
            <person name="Renard E."/>
        </authorList>
    </citation>
    <scope>NUCLEOTIDE SEQUENCE [LARGE SCALE GENOMIC DNA]</scope>
    <source>
        <strain evidence="2">SPO-2</strain>
    </source>
</reference>
<sequence>MSPPVIKAKKRKNDSECRVFKSSWTLDFFVVKHNEYLLCLICQEKIAVFKEYNIKRHYSTKDADTFDTLTSQVRIDRVNLLKDSINSQQSFFKADKLSSETATISAF</sequence>
<proteinExistence type="predicted"/>
<dbReference type="EMBL" id="JAKMXF010000348">
    <property type="protein sequence ID" value="KAI6647017.1"/>
    <property type="molecule type" value="Genomic_DNA"/>
</dbReference>
<dbReference type="PANTHER" id="PTHR45913:SF21">
    <property type="entry name" value="DUF4371 DOMAIN-CONTAINING PROTEIN"/>
    <property type="match status" value="1"/>
</dbReference>
<dbReference type="AlphaFoldDB" id="A0AAV7JE05"/>
<dbReference type="InterPro" id="IPR040647">
    <property type="entry name" value="SPIN-DOC_Znf-C2H2"/>
</dbReference>
<evidence type="ECO:0000259" key="1">
    <source>
        <dbReference type="Pfam" id="PF18658"/>
    </source>
</evidence>
<evidence type="ECO:0000313" key="3">
    <source>
        <dbReference type="Proteomes" id="UP001165289"/>
    </source>
</evidence>
<dbReference type="Proteomes" id="UP001165289">
    <property type="component" value="Unassembled WGS sequence"/>
</dbReference>
<protein>
    <submittedName>
        <fullName evidence="2">General transcription factor II-I repeat domain-containing protein 2A-like</fullName>
    </submittedName>
</protein>
<comment type="caution">
    <text evidence="2">The sequence shown here is derived from an EMBL/GenBank/DDBJ whole genome shotgun (WGS) entry which is preliminary data.</text>
</comment>
<evidence type="ECO:0000313" key="2">
    <source>
        <dbReference type="EMBL" id="KAI6647017.1"/>
    </source>
</evidence>
<keyword evidence="3" id="KW-1185">Reference proteome</keyword>
<dbReference type="PANTHER" id="PTHR45913">
    <property type="entry name" value="EPM2A-INTERACTING PROTEIN 1"/>
    <property type="match status" value="1"/>
</dbReference>
<gene>
    <name evidence="2" type="ORF">LOD99_9016</name>
</gene>
<dbReference type="Pfam" id="PF18658">
    <property type="entry name" value="zf-C2H2_12"/>
    <property type="match status" value="1"/>
</dbReference>
<feature type="domain" description="SPIN-DOC-like zinc-finger" evidence="1">
    <location>
        <begin position="22"/>
        <end position="66"/>
    </location>
</feature>